<dbReference type="Proteomes" id="UP001183643">
    <property type="component" value="Unassembled WGS sequence"/>
</dbReference>
<accession>A0AAE4CCJ2</accession>
<comment type="caution">
    <text evidence="2">The sequence shown here is derived from an EMBL/GenBank/DDBJ whole genome shotgun (WGS) entry which is preliminary data.</text>
</comment>
<protein>
    <submittedName>
        <fullName evidence="2">Uncharacterized protein</fullName>
    </submittedName>
</protein>
<reference evidence="2" key="1">
    <citation type="submission" date="2023-07" db="EMBL/GenBank/DDBJ databases">
        <title>Sequencing the genomes of 1000 actinobacteria strains.</title>
        <authorList>
            <person name="Klenk H.-P."/>
        </authorList>
    </citation>
    <scope>NUCLEOTIDE SEQUENCE</scope>
    <source>
        <strain evidence="2">DSM 44707</strain>
    </source>
</reference>
<sequence length="68" mass="6918">MTNPQDDLSHIADPGSMSPDTMTEPDTGNPGDLDTDHEDLATGDHAPAVPGRSPDSPADQGSPVGPPD</sequence>
<dbReference type="RefSeq" id="WP_310370681.1">
    <property type="nucleotide sequence ID" value="NZ_JAVDYB010000001.1"/>
</dbReference>
<organism evidence="2 3">
    <name type="scientific">Catenuloplanes atrovinosus</name>
    <dbReference type="NCBI Taxonomy" id="137266"/>
    <lineage>
        <taxon>Bacteria</taxon>
        <taxon>Bacillati</taxon>
        <taxon>Actinomycetota</taxon>
        <taxon>Actinomycetes</taxon>
        <taxon>Micromonosporales</taxon>
        <taxon>Micromonosporaceae</taxon>
        <taxon>Catenuloplanes</taxon>
    </lineage>
</organism>
<evidence type="ECO:0000256" key="1">
    <source>
        <dbReference type="SAM" id="MobiDB-lite"/>
    </source>
</evidence>
<proteinExistence type="predicted"/>
<feature type="region of interest" description="Disordered" evidence="1">
    <location>
        <begin position="1"/>
        <end position="68"/>
    </location>
</feature>
<dbReference type="AlphaFoldDB" id="A0AAE4CCJ2"/>
<evidence type="ECO:0000313" key="2">
    <source>
        <dbReference type="EMBL" id="MDR7278024.1"/>
    </source>
</evidence>
<name>A0AAE4CCJ2_9ACTN</name>
<dbReference type="EMBL" id="JAVDYB010000001">
    <property type="protein sequence ID" value="MDR7278024.1"/>
    <property type="molecule type" value="Genomic_DNA"/>
</dbReference>
<gene>
    <name evidence="2" type="ORF">J2S41_004802</name>
</gene>
<evidence type="ECO:0000313" key="3">
    <source>
        <dbReference type="Proteomes" id="UP001183643"/>
    </source>
</evidence>
<keyword evidence="3" id="KW-1185">Reference proteome</keyword>